<accession>A0A1H8AW41</accession>
<dbReference type="Proteomes" id="UP000182719">
    <property type="component" value="Unassembled WGS sequence"/>
</dbReference>
<keyword evidence="2" id="KW-1185">Reference proteome</keyword>
<evidence type="ECO:0000313" key="1">
    <source>
        <dbReference type="EMBL" id="SEM74905.1"/>
    </source>
</evidence>
<name>A0A1H8AW41_STIAU</name>
<evidence type="ECO:0000313" key="2">
    <source>
        <dbReference type="Proteomes" id="UP000182719"/>
    </source>
</evidence>
<proteinExistence type="predicted"/>
<organism evidence="1 2">
    <name type="scientific">Stigmatella aurantiaca</name>
    <dbReference type="NCBI Taxonomy" id="41"/>
    <lineage>
        <taxon>Bacteria</taxon>
        <taxon>Pseudomonadati</taxon>
        <taxon>Myxococcota</taxon>
        <taxon>Myxococcia</taxon>
        <taxon>Myxococcales</taxon>
        <taxon>Cystobacterineae</taxon>
        <taxon>Archangiaceae</taxon>
        <taxon>Stigmatella</taxon>
    </lineage>
</organism>
<sequence>MGEILTALAGWMAQEEWRLLIERTNAGLTLACCMGTKSGKPIGRSPADLLNLGIGERAVMKEKSIRTAAREVGIAEFVLLLRLLSLGAQHVGRSLAVSATAAKARVGEEALQRHVAALTASQGVEGGGTHLLAASAP</sequence>
<reference evidence="2" key="1">
    <citation type="submission" date="2016-10" db="EMBL/GenBank/DDBJ databases">
        <authorList>
            <person name="Varghese N."/>
            <person name="Submissions S."/>
        </authorList>
    </citation>
    <scope>NUCLEOTIDE SEQUENCE [LARGE SCALE GENOMIC DNA]</scope>
    <source>
        <strain evidence="2">DSM 17044</strain>
    </source>
</reference>
<dbReference type="EMBL" id="FOAP01000022">
    <property type="protein sequence ID" value="SEM74905.1"/>
    <property type="molecule type" value="Genomic_DNA"/>
</dbReference>
<protein>
    <submittedName>
        <fullName evidence="1">Uncharacterized protein</fullName>
    </submittedName>
</protein>
<dbReference type="AlphaFoldDB" id="A0A1H8AW41"/>
<gene>
    <name evidence="1" type="ORF">SAMN05444354_12277</name>
</gene>